<proteinExistence type="predicted"/>
<dbReference type="AlphaFoldDB" id="A0A2G2YU95"/>
<keyword evidence="3" id="KW-1185">Reference proteome</keyword>
<sequence length="162" mass="18355">MKVPKQFWSDAVSSTCFLINRMPSTVLNGDIPYGVLFPNKPLFPLEPTVFRSRCYSHDVKCVLLGYFHLYEDYYQCCSPTLNRYVVSKDVVFSDDMSFFSSPNISPSKGEEEEWIIYEITPPSSELHDKVPPSASFEQSTKNMSSDVAPAPTKLPSVKVYSN</sequence>
<protein>
    <recommendedName>
        <fullName evidence="4">Retrovirus-related Pol polyprotein from transposon TNT 1-94</fullName>
    </recommendedName>
</protein>
<evidence type="ECO:0000256" key="1">
    <source>
        <dbReference type="SAM" id="MobiDB-lite"/>
    </source>
</evidence>
<reference evidence="2 3" key="2">
    <citation type="journal article" date="2017" name="Genome Biol.">
        <title>New reference genome sequences of hot pepper reveal the massive evolution of plant disease-resistance genes by retroduplication.</title>
        <authorList>
            <person name="Kim S."/>
            <person name="Park J."/>
            <person name="Yeom S.I."/>
            <person name="Kim Y.M."/>
            <person name="Seo E."/>
            <person name="Kim K.T."/>
            <person name="Kim M.S."/>
            <person name="Lee J.M."/>
            <person name="Cheong K."/>
            <person name="Shin H.S."/>
            <person name="Kim S.B."/>
            <person name="Han K."/>
            <person name="Lee J."/>
            <person name="Park M."/>
            <person name="Lee H.A."/>
            <person name="Lee H.Y."/>
            <person name="Lee Y."/>
            <person name="Oh S."/>
            <person name="Lee J.H."/>
            <person name="Choi E."/>
            <person name="Choi E."/>
            <person name="Lee S.E."/>
            <person name="Jeon J."/>
            <person name="Kim H."/>
            <person name="Choi G."/>
            <person name="Song H."/>
            <person name="Lee J."/>
            <person name="Lee S.C."/>
            <person name="Kwon J.K."/>
            <person name="Lee H.Y."/>
            <person name="Koo N."/>
            <person name="Hong Y."/>
            <person name="Kim R.W."/>
            <person name="Kang W.H."/>
            <person name="Huh J.H."/>
            <person name="Kang B.C."/>
            <person name="Yang T.J."/>
            <person name="Lee Y.H."/>
            <person name="Bennetzen J.L."/>
            <person name="Choi D."/>
        </authorList>
    </citation>
    <scope>NUCLEOTIDE SEQUENCE [LARGE SCALE GENOMIC DNA]</scope>
    <source>
        <strain evidence="3">cv. CM334</strain>
    </source>
</reference>
<evidence type="ECO:0008006" key="4">
    <source>
        <dbReference type="Google" id="ProtNLM"/>
    </source>
</evidence>
<dbReference type="EMBL" id="AYRZ02000009">
    <property type="protein sequence ID" value="PHT73274.1"/>
    <property type="molecule type" value="Genomic_DNA"/>
</dbReference>
<comment type="caution">
    <text evidence="2">The sequence shown here is derived from an EMBL/GenBank/DDBJ whole genome shotgun (WGS) entry which is preliminary data.</text>
</comment>
<evidence type="ECO:0000313" key="3">
    <source>
        <dbReference type="Proteomes" id="UP000222542"/>
    </source>
</evidence>
<name>A0A2G2YU95_CAPAN</name>
<reference evidence="2 3" key="1">
    <citation type="journal article" date="2014" name="Nat. Genet.">
        <title>Genome sequence of the hot pepper provides insights into the evolution of pungency in Capsicum species.</title>
        <authorList>
            <person name="Kim S."/>
            <person name="Park M."/>
            <person name="Yeom S.I."/>
            <person name="Kim Y.M."/>
            <person name="Lee J.M."/>
            <person name="Lee H.A."/>
            <person name="Seo E."/>
            <person name="Choi J."/>
            <person name="Cheong K."/>
            <person name="Kim K.T."/>
            <person name="Jung K."/>
            <person name="Lee G.W."/>
            <person name="Oh S.K."/>
            <person name="Bae C."/>
            <person name="Kim S.B."/>
            <person name="Lee H.Y."/>
            <person name="Kim S.Y."/>
            <person name="Kim M.S."/>
            <person name="Kang B.C."/>
            <person name="Jo Y.D."/>
            <person name="Yang H.B."/>
            <person name="Jeong H.J."/>
            <person name="Kang W.H."/>
            <person name="Kwon J.K."/>
            <person name="Shin C."/>
            <person name="Lim J.Y."/>
            <person name="Park J.H."/>
            <person name="Huh J.H."/>
            <person name="Kim J.S."/>
            <person name="Kim B.D."/>
            <person name="Cohen O."/>
            <person name="Paran I."/>
            <person name="Suh M.C."/>
            <person name="Lee S.B."/>
            <person name="Kim Y.K."/>
            <person name="Shin Y."/>
            <person name="Noh S.J."/>
            <person name="Park J."/>
            <person name="Seo Y.S."/>
            <person name="Kwon S.Y."/>
            <person name="Kim H.A."/>
            <person name="Park J.M."/>
            <person name="Kim H.J."/>
            <person name="Choi S.B."/>
            <person name="Bosland P.W."/>
            <person name="Reeves G."/>
            <person name="Jo S.H."/>
            <person name="Lee B.W."/>
            <person name="Cho H.T."/>
            <person name="Choi H.S."/>
            <person name="Lee M.S."/>
            <person name="Yu Y."/>
            <person name="Do Choi Y."/>
            <person name="Park B.S."/>
            <person name="van Deynze A."/>
            <person name="Ashrafi H."/>
            <person name="Hill T."/>
            <person name="Kim W.T."/>
            <person name="Pai H.S."/>
            <person name="Ahn H.K."/>
            <person name="Yeam I."/>
            <person name="Giovannoni J.J."/>
            <person name="Rose J.K."/>
            <person name="Sorensen I."/>
            <person name="Lee S.J."/>
            <person name="Kim R.W."/>
            <person name="Choi I.Y."/>
            <person name="Choi B.S."/>
            <person name="Lim J.S."/>
            <person name="Lee Y.H."/>
            <person name="Choi D."/>
        </authorList>
    </citation>
    <scope>NUCLEOTIDE SEQUENCE [LARGE SCALE GENOMIC DNA]</scope>
    <source>
        <strain evidence="3">cv. CM334</strain>
    </source>
</reference>
<feature type="region of interest" description="Disordered" evidence="1">
    <location>
        <begin position="122"/>
        <end position="162"/>
    </location>
</feature>
<organism evidence="2 3">
    <name type="scientific">Capsicum annuum</name>
    <name type="common">Capsicum pepper</name>
    <dbReference type="NCBI Taxonomy" id="4072"/>
    <lineage>
        <taxon>Eukaryota</taxon>
        <taxon>Viridiplantae</taxon>
        <taxon>Streptophyta</taxon>
        <taxon>Embryophyta</taxon>
        <taxon>Tracheophyta</taxon>
        <taxon>Spermatophyta</taxon>
        <taxon>Magnoliopsida</taxon>
        <taxon>eudicotyledons</taxon>
        <taxon>Gunneridae</taxon>
        <taxon>Pentapetalae</taxon>
        <taxon>asterids</taxon>
        <taxon>lamiids</taxon>
        <taxon>Solanales</taxon>
        <taxon>Solanaceae</taxon>
        <taxon>Solanoideae</taxon>
        <taxon>Capsiceae</taxon>
        <taxon>Capsicum</taxon>
    </lineage>
</organism>
<dbReference type="Proteomes" id="UP000222542">
    <property type="component" value="Unassembled WGS sequence"/>
</dbReference>
<evidence type="ECO:0000313" key="2">
    <source>
        <dbReference type="EMBL" id="PHT73274.1"/>
    </source>
</evidence>
<gene>
    <name evidence="2" type="ORF">T459_24059</name>
</gene>
<dbReference type="Gramene" id="PHT73274">
    <property type="protein sequence ID" value="PHT73274"/>
    <property type="gene ID" value="T459_24059"/>
</dbReference>
<feature type="compositionally biased region" description="Polar residues" evidence="1">
    <location>
        <begin position="135"/>
        <end position="145"/>
    </location>
</feature>
<accession>A0A2G2YU95</accession>